<dbReference type="Gene3D" id="3.30.70.590">
    <property type="entry name" value="Poly(A) polymerase predicted RNA binding domain"/>
    <property type="match status" value="1"/>
</dbReference>
<dbReference type="AlphaFoldDB" id="A0A914HPR5"/>
<dbReference type="InterPro" id="IPR011068">
    <property type="entry name" value="NuclTrfase_I-like_C"/>
</dbReference>
<dbReference type="SUPFAM" id="SSF55003">
    <property type="entry name" value="PAP/Archaeal CCA-adding enzyme, C-terminal domain"/>
    <property type="match status" value="1"/>
</dbReference>
<proteinExistence type="predicted"/>
<evidence type="ECO:0000256" key="1">
    <source>
        <dbReference type="ARBA" id="ARBA00022679"/>
    </source>
</evidence>
<dbReference type="GO" id="GO:0031123">
    <property type="term" value="P:RNA 3'-end processing"/>
    <property type="evidence" value="ECO:0007669"/>
    <property type="project" value="InterPro"/>
</dbReference>
<keyword evidence="3" id="KW-0067">ATP-binding</keyword>
<evidence type="ECO:0000313" key="5">
    <source>
        <dbReference type="WBParaSite" id="Gr19_v10_g2763.t1"/>
    </source>
</evidence>
<dbReference type="GO" id="GO:0016779">
    <property type="term" value="F:nucleotidyltransferase activity"/>
    <property type="evidence" value="ECO:0007669"/>
    <property type="project" value="InterPro"/>
</dbReference>
<keyword evidence="1" id="KW-0808">Transferase</keyword>
<reference evidence="5" key="1">
    <citation type="submission" date="2022-11" db="UniProtKB">
        <authorList>
            <consortium name="WormBaseParasite"/>
        </authorList>
    </citation>
    <scope>IDENTIFICATION</scope>
</reference>
<accession>A0A914HPR5</accession>
<evidence type="ECO:0000256" key="2">
    <source>
        <dbReference type="ARBA" id="ARBA00022741"/>
    </source>
</evidence>
<dbReference type="GO" id="GO:0005524">
    <property type="term" value="F:ATP binding"/>
    <property type="evidence" value="ECO:0007669"/>
    <property type="project" value="UniProtKB-KW"/>
</dbReference>
<dbReference type="WBParaSite" id="Gr19_v10_g2763.t1">
    <property type="protein sequence ID" value="Gr19_v10_g2763.t1"/>
    <property type="gene ID" value="Gr19_v10_g2763"/>
</dbReference>
<dbReference type="GO" id="GO:0003723">
    <property type="term" value="F:RNA binding"/>
    <property type="evidence" value="ECO:0007669"/>
    <property type="project" value="InterPro"/>
</dbReference>
<keyword evidence="2" id="KW-0547">Nucleotide-binding</keyword>
<evidence type="ECO:0000256" key="3">
    <source>
        <dbReference type="ARBA" id="ARBA00022840"/>
    </source>
</evidence>
<dbReference type="Proteomes" id="UP000887572">
    <property type="component" value="Unplaced"/>
</dbReference>
<name>A0A914HPR5_GLORO</name>
<keyword evidence="4" id="KW-1185">Reference proteome</keyword>
<protein>
    <submittedName>
        <fullName evidence="5">Uncharacterized protein</fullName>
    </submittedName>
</protein>
<sequence>MAVLTPAAFATQNAADFITNSTAQIIRTEMGEVWTGPSLLLSNPTPFVDKFETFILINCMAEQPIGVDEFCQFVDGRIRWQLFVDIDQSNGETAHLWPDFYSQNCENFAQIISTSFRTNYCKIWLVGLKCPATVGALAQFDLTSNEIDAKFQKLKIELKSIIVSREELADFEGKRKS</sequence>
<evidence type="ECO:0000313" key="4">
    <source>
        <dbReference type="Proteomes" id="UP000887572"/>
    </source>
</evidence>
<organism evidence="4 5">
    <name type="scientific">Globodera rostochiensis</name>
    <name type="common">Golden nematode worm</name>
    <name type="synonym">Heterodera rostochiensis</name>
    <dbReference type="NCBI Taxonomy" id="31243"/>
    <lineage>
        <taxon>Eukaryota</taxon>
        <taxon>Metazoa</taxon>
        <taxon>Ecdysozoa</taxon>
        <taxon>Nematoda</taxon>
        <taxon>Chromadorea</taxon>
        <taxon>Rhabditida</taxon>
        <taxon>Tylenchina</taxon>
        <taxon>Tylenchomorpha</taxon>
        <taxon>Tylenchoidea</taxon>
        <taxon>Heteroderidae</taxon>
        <taxon>Heteroderinae</taxon>
        <taxon>Globodera</taxon>
    </lineage>
</organism>